<evidence type="ECO:0000256" key="2">
    <source>
        <dbReference type="ARBA" id="ARBA00022695"/>
    </source>
</evidence>
<dbReference type="InterPro" id="IPR004528">
    <property type="entry name" value="KdsB"/>
</dbReference>
<dbReference type="AlphaFoldDB" id="A0A2W5N2S3"/>
<dbReference type="CDD" id="cd02517">
    <property type="entry name" value="CMP-KDO-Synthetase"/>
    <property type="match status" value="1"/>
</dbReference>
<keyword evidence="3" id="KW-0448">Lipopolysaccharide biosynthesis</keyword>
<evidence type="ECO:0000256" key="1">
    <source>
        <dbReference type="ARBA" id="ARBA00022679"/>
    </source>
</evidence>
<keyword evidence="1 4" id="KW-0808">Transferase</keyword>
<gene>
    <name evidence="4" type="ORF">DI551_03565</name>
</gene>
<dbReference type="GO" id="GO:0008690">
    <property type="term" value="F:3-deoxy-manno-octulosonate cytidylyltransferase activity"/>
    <property type="evidence" value="ECO:0007669"/>
    <property type="project" value="InterPro"/>
</dbReference>
<dbReference type="PANTHER" id="PTHR42866">
    <property type="entry name" value="3-DEOXY-MANNO-OCTULOSONATE CYTIDYLYLTRANSFERASE"/>
    <property type="match status" value="1"/>
</dbReference>
<name>A0A2W5N2S3_9BACT</name>
<evidence type="ECO:0000256" key="3">
    <source>
        <dbReference type="ARBA" id="ARBA00022985"/>
    </source>
</evidence>
<dbReference type="Pfam" id="PF02348">
    <property type="entry name" value="CTP_transf_3"/>
    <property type="match status" value="1"/>
</dbReference>
<dbReference type="PANTHER" id="PTHR42866:SF2">
    <property type="entry name" value="3-DEOXY-MANNO-OCTULOSONATE CYTIDYLYLTRANSFERASE, MITOCHONDRIAL"/>
    <property type="match status" value="1"/>
</dbReference>
<dbReference type="NCBIfam" id="NF003952">
    <property type="entry name" value="PRK05450.1-5"/>
    <property type="match status" value="1"/>
</dbReference>
<organism evidence="4 5">
    <name type="scientific">Micavibrio aeruginosavorus</name>
    <dbReference type="NCBI Taxonomy" id="349221"/>
    <lineage>
        <taxon>Bacteria</taxon>
        <taxon>Pseudomonadati</taxon>
        <taxon>Bdellovibrionota</taxon>
        <taxon>Bdellovibrionia</taxon>
        <taxon>Bdellovibrionales</taxon>
        <taxon>Pseudobdellovibrionaceae</taxon>
        <taxon>Micavibrio</taxon>
    </lineage>
</organism>
<dbReference type="NCBIfam" id="NF003950">
    <property type="entry name" value="PRK05450.1-3"/>
    <property type="match status" value="1"/>
</dbReference>
<dbReference type="InterPro" id="IPR003329">
    <property type="entry name" value="Cytidylyl_trans"/>
</dbReference>
<evidence type="ECO:0000313" key="5">
    <source>
        <dbReference type="Proteomes" id="UP000249417"/>
    </source>
</evidence>
<evidence type="ECO:0000313" key="4">
    <source>
        <dbReference type="EMBL" id="PZQ47384.1"/>
    </source>
</evidence>
<dbReference type="Gene3D" id="3.90.550.10">
    <property type="entry name" value="Spore Coat Polysaccharide Biosynthesis Protein SpsA, Chain A"/>
    <property type="match status" value="1"/>
</dbReference>
<dbReference type="Proteomes" id="UP000249417">
    <property type="component" value="Unassembled WGS sequence"/>
</dbReference>
<dbReference type="EMBL" id="QFQB01000014">
    <property type="protein sequence ID" value="PZQ47384.1"/>
    <property type="molecule type" value="Genomic_DNA"/>
</dbReference>
<sequence length="265" mass="29163">MKTAIIIPARYGSTRFPGKPLVKLAGKSMLERVVDLANEAAKPVKNIIVAVATEDARIEEHCKEIGVQCVMTSDACKTGSDRVLEAAQHLGGDFDFVVGLQGDAPFTPVEAPYKMLQAFISDPAIEVVTPVVNLRWSELDALRESKKVTPFSGTTCVLDSKGKAFWFSKNILPGIRKEEELRKKSEFSPVHQHLGLYGFRFDILKKFVTLAEGHYEKLEGLEQLRLLENGISIQTVVLDVDLGKAQAGIDSPEDVERAEKILAQA</sequence>
<protein>
    <submittedName>
        <fullName evidence="4">3-deoxy-manno-octulosonate cytidylyltransferase</fullName>
    </submittedName>
</protein>
<keyword evidence="2 4" id="KW-0548">Nucleotidyltransferase</keyword>
<proteinExistence type="predicted"/>
<dbReference type="GO" id="GO:0009103">
    <property type="term" value="P:lipopolysaccharide biosynthetic process"/>
    <property type="evidence" value="ECO:0007669"/>
    <property type="project" value="UniProtKB-KW"/>
</dbReference>
<dbReference type="GO" id="GO:0005829">
    <property type="term" value="C:cytosol"/>
    <property type="evidence" value="ECO:0007669"/>
    <property type="project" value="TreeGrafter"/>
</dbReference>
<accession>A0A2W5N2S3</accession>
<dbReference type="InterPro" id="IPR029044">
    <property type="entry name" value="Nucleotide-diphossugar_trans"/>
</dbReference>
<reference evidence="4 5" key="1">
    <citation type="submission" date="2017-08" db="EMBL/GenBank/DDBJ databases">
        <title>Infants hospitalized years apart are colonized by the same room-sourced microbial strains.</title>
        <authorList>
            <person name="Brooks B."/>
            <person name="Olm M.R."/>
            <person name="Firek B.A."/>
            <person name="Baker R."/>
            <person name="Thomas B.C."/>
            <person name="Morowitz M.J."/>
            <person name="Banfield J.F."/>
        </authorList>
    </citation>
    <scope>NUCLEOTIDE SEQUENCE [LARGE SCALE GENOMIC DNA]</scope>
    <source>
        <strain evidence="4">S2_005_002_R2_29</strain>
    </source>
</reference>
<comment type="caution">
    <text evidence="4">The sequence shown here is derived from an EMBL/GenBank/DDBJ whole genome shotgun (WGS) entry which is preliminary data.</text>
</comment>
<dbReference type="SUPFAM" id="SSF53448">
    <property type="entry name" value="Nucleotide-diphospho-sugar transferases"/>
    <property type="match status" value="1"/>
</dbReference>